<feature type="domain" description="MotA/TolQ/ExbB proton channel" evidence="8">
    <location>
        <begin position="41"/>
        <end position="114"/>
    </location>
</feature>
<evidence type="ECO:0000313" key="10">
    <source>
        <dbReference type="Proteomes" id="UP000248079"/>
    </source>
</evidence>
<evidence type="ECO:0000256" key="7">
    <source>
        <dbReference type="SAM" id="Phobius"/>
    </source>
</evidence>
<evidence type="ECO:0000256" key="5">
    <source>
        <dbReference type="ARBA" id="ARBA00023136"/>
    </source>
</evidence>
<evidence type="ECO:0000256" key="6">
    <source>
        <dbReference type="RuleBase" id="RU004057"/>
    </source>
</evidence>
<comment type="subcellular location">
    <subcellularLocation>
        <location evidence="1">Cell membrane</location>
        <topology evidence="1">Multi-pass membrane protein</topology>
    </subcellularLocation>
    <subcellularLocation>
        <location evidence="6">Membrane</location>
        <topology evidence="6">Multi-pass membrane protein</topology>
    </subcellularLocation>
</comment>
<comment type="similarity">
    <text evidence="6">Belongs to the exbB/tolQ family.</text>
</comment>
<dbReference type="OrthoDB" id="1001678at2"/>
<keyword evidence="4 7" id="KW-1133">Transmembrane helix</keyword>
<feature type="transmembrane region" description="Helical" evidence="7">
    <location>
        <begin position="51"/>
        <end position="74"/>
    </location>
</feature>
<dbReference type="Pfam" id="PF01618">
    <property type="entry name" value="MotA_ExbB"/>
    <property type="match status" value="1"/>
</dbReference>
<dbReference type="InterPro" id="IPR002898">
    <property type="entry name" value="MotA_ExbB_proton_chnl"/>
</dbReference>
<keyword evidence="5 7" id="KW-0472">Membrane</keyword>
<dbReference type="AlphaFoldDB" id="A0A2V4A369"/>
<feature type="transmembrane region" description="Helical" evidence="7">
    <location>
        <begin position="94"/>
        <end position="118"/>
    </location>
</feature>
<organism evidence="9 10">
    <name type="scientific">Marinifilum breve</name>
    <dbReference type="NCBI Taxonomy" id="2184082"/>
    <lineage>
        <taxon>Bacteria</taxon>
        <taxon>Pseudomonadati</taxon>
        <taxon>Bacteroidota</taxon>
        <taxon>Bacteroidia</taxon>
        <taxon>Marinilabiliales</taxon>
        <taxon>Marinifilaceae</taxon>
    </lineage>
</organism>
<dbReference type="GO" id="GO:0015031">
    <property type="term" value="P:protein transport"/>
    <property type="evidence" value="ECO:0007669"/>
    <property type="project" value="UniProtKB-KW"/>
</dbReference>
<reference evidence="9 10" key="1">
    <citation type="submission" date="2018-05" db="EMBL/GenBank/DDBJ databases">
        <title>Marinifilum breve JC075T sp. nov., a marine bacterium isolated from Yongle Blue Hole in the South China Sea.</title>
        <authorList>
            <person name="Fu T."/>
        </authorList>
    </citation>
    <scope>NUCLEOTIDE SEQUENCE [LARGE SCALE GENOMIC DNA]</scope>
    <source>
        <strain evidence="9 10">JC075</strain>
    </source>
</reference>
<keyword evidence="6" id="KW-0653">Protein transport</keyword>
<keyword evidence="2" id="KW-1003">Cell membrane</keyword>
<dbReference type="GO" id="GO:0005886">
    <property type="term" value="C:plasma membrane"/>
    <property type="evidence" value="ECO:0007669"/>
    <property type="project" value="UniProtKB-SubCell"/>
</dbReference>
<evidence type="ECO:0000259" key="8">
    <source>
        <dbReference type="Pfam" id="PF01618"/>
    </source>
</evidence>
<sequence length="133" mass="14934">MIIRFFYEGGPTFMSLVYLMWIIVISLAVRFIILYRGSKNPQKLKKTNDSILFFGSLAFLIGISAQMVGLIQAFDVIQSMGGNSIGPHMLAGGLKVSFIAPFFGMMLLIISSIIWFVYRNLKDYPSHIQAISE</sequence>
<protein>
    <recommendedName>
        <fullName evidence="8">MotA/TolQ/ExbB proton channel domain-containing protein</fullName>
    </recommendedName>
</protein>
<keyword evidence="6" id="KW-0813">Transport</keyword>
<evidence type="ECO:0000256" key="4">
    <source>
        <dbReference type="ARBA" id="ARBA00022989"/>
    </source>
</evidence>
<evidence type="ECO:0000256" key="2">
    <source>
        <dbReference type="ARBA" id="ARBA00022475"/>
    </source>
</evidence>
<gene>
    <name evidence="9" type="ORF">DF185_06730</name>
</gene>
<keyword evidence="10" id="KW-1185">Reference proteome</keyword>
<dbReference type="Proteomes" id="UP000248079">
    <property type="component" value="Unassembled WGS sequence"/>
</dbReference>
<evidence type="ECO:0000256" key="1">
    <source>
        <dbReference type="ARBA" id="ARBA00004651"/>
    </source>
</evidence>
<name>A0A2V4A369_9BACT</name>
<evidence type="ECO:0000313" key="9">
    <source>
        <dbReference type="EMBL" id="PXY02337.1"/>
    </source>
</evidence>
<dbReference type="RefSeq" id="WP_110359970.1">
    <property type="nucleotide sequence ID" value="NZ_QFLI01000002.1"/>
</dbReference>
<comment type="caution">
    <text evidence="9">The sequence shown here is derived from an EMBL/GenBank/DDBJ whole genome shotgun (WGS) entry which is preliminary data.</text>
</comment>
<evidence type="ECO:0000256" key="3">
    <source>
        <dbReference type="ARBA" id="ARBA00022692"/>
    </source>
</evidence>
<proteinExistence type="inferred from homology"/>
<dbReference type="EMBL" id="QFLI01000002">
    <property type="protein sequence ID" value="PXY02337.1"/>
    <property type="molecule type" value="Genomic_DNA"/>
</dbReference>
<accession>A0A2V4A369</accession>
<feature type="transmembrane region" description="Helical" evidence="7">
    <location>
        <begin position="12"/>
        <end position="35"/>
    </location>
</feature>
<keyword evidence="3 7" id="KW-0812">Transmembrane</keyword>